<dbReference type="PROSITE" id="PS51257">
    <property type="entry name" value="PROKAR_LIPOPROTEIN"/>
    <property type="match status" value="1"/>
</dbReference>
<dbReference type="SUPFAM" id="SSF51126">
    <property type="entry name" value="Pectin lyase-like"/>
    <property type="match status" value="1"/>
</dbReference>
<organism evidence="1 2">
    <name type="scientific">Riemerella columbipharyngis</name>
    <dbReference type="NCBI Taxonomy" id="1071918"/>
    <lineage>
        <taxon>Bacteria</taxon>
        <taxon>Pseudomonadati</taxon>
        <taxon>Bacteroidota</taxon>
        <taxon>Flavobacteriia</taxon>
        <taxon>Flavobacteriales</taxon>
        <taxon>Weeksellaceae</taxon>
        <taxon>Riemerella</taxon>
    </lineage>
</organism>
<name>A0A1G7BRG5_9FLAO</name>
<dbReference type="RefSeq" id="WP_092736342.1">
    <property type="nucleotide sequence ID" value="NZ_FNAS01000006.1"/>
</dbReference>
<keyword evidence="2" id="KW-1185">Reference proteome</keyword>
<dbReference type="InterPro" id="IPR011050">
    <property type="entry name" value="Pectin_lyase_fold/virulence"/>
</dbReference>
<reference evidence="1 2" key="1">
    <citation type="submission" date="2016-10" db="EMBL/GenBank/DDBJ databases">
        <authorList>
            <person name="de Groot N.N."/>
        </authorList>
    </citation>
    <scope>NUCLEOTIDE SEQUENCE [LARGE SCALE GENOMIC DNA]</scope>
    <source>
        <strain evidence="1 2">DSM 24015</strain>
    </source>
</reference>
<dbReference type="AlphaFoldDB" id="A0A1G7BRG5"/>
<proteinExistence type="predicted"/>
<evidence type="ECO:0000313" key="2">
    <source>
        <dbReference type="Proteomes" id="UP000198517"/>
    </source>
</evidence>
<accession>A0A1G7BRG5</accession>
<dbReference type="STRING" id="1071918.SAMN05421544_10667"/>
<dbReference type="Proteomes" id="UP000198517">
    <property type="component" value="Unassembled WGS sequence"/>
</dbReference>
<evidence type="ECO:0008006" key="3">
    <source>
        <dbReference type="Google" id="ProtNLM"/>
    </source>
</evidence>
<dbReference type="OrthoDB" id="1111178at2"/>
<dbReference type="EMBL" id="FNAS01000006">
    <property type="protein sequence ID" value="SDE28785.1"/>
    <property type="molecule type" value="Genomic_DNA"/>
</dbReference>
<gene>
    <name evidence="1" type="ORF">SAMN05421544_10667</name>
</gene>
<sequence>MKWITAFLIWGSLFLLSCRDNDISFENLGHTLRFSKDTLTLDTVFSQTRSETYAVKVYNNENKDVVIPEIVLEKGENSMFRINVDGTPGVKFTQVSLRKKDSLYIFVEIAPNAHQPIEMAEDKIMFSNGQHITLRAAVQDAEYIISTKEHPKVISENTVWNNDKVKIIYGSLTLAEGKTLTIMPGTKVYFYKNSGLTVAKNAFLDIRGELKKEVLLRGDRTNSQYDTIPANWEGVKFQEGAVAKIDYAKIFGGNTALSLEKSRVSIKNTILYNFQNYGIYAQNSNVDAENLVMNSFGNTAVKIENGGTYNFIHSTIANYWYHDFAGGNLCLDVSNAYTMDKGKTSSPLSLSLLNSIIFNNKNNSIVFNIDQAQPFDYLIQNSLANYSNESGFVWDNNARVINSIGNKDPEFENTHNKKLSLRLKKDSPAKAKGDAAVAQHVPKDIAGVSRLVNPNMGAYQ</sequence>
<protein>
    <recommendedName>
        <fullName evidence="3">Right handed beta helix region</fullName>
    </recommendedName>
</protein>
<evidence type="ECO:0000313" key="1">
    <source>
        <dbReference type="EMBL" id="SDE28785.1"/>
    </source>
</evidence>